<keyword evidence="6" id="KW-0915">Sodium</keyword>
<dbReference type="Pfam" id="PF03600">
    <property type="entry name" value="CitMHS"/>
    <property type="match status" value="1"/>
</dbReference>
<dbReference type="PANTHER" id="PTHR43269">
    <property type="entry name" value="SODIUM/PROTON ANTIPORTER 1-RELATED"/>
    <property type="match status" value="1"/>
</dbReference>
<feature type="transmembrane region" description="Helical" evidence="11">
    <location>
        <begin position="424"/>
        <end position="447"/>
    </location>
</feature>
<protein>
    <submittedName>
        <fullName evidence="13">Sodium:proton antiporter</fullName>
    </submittedName>
</protein>
<keyword evidence="4 11" id="KW-0812">Transmembrane</keyword>
<keyword evidence="3" id="KW-0050">Antiport</keyword>
<gene>
    <name evidence="13" type="ORF">KZO38_00140</name>
</gene>
<keyword evidence="9" id="KW-0739">Sodium transport</keyword>
<evidence type="ECO:0000259" key="12">
    <source>
        <dbReference type="Pfam" id="PF03600"/>
    </source>
</evidence>
<feature type="transmembrane region" description="Helical" evidence="11">
    <location>
        <begin position="388"/>
        <end position="412"/>
    </location>
</feature>
<evidence type="ECO:0000256" key="3">
    <source>
        <dbReference type="ARBA" id="ARBA00022449"/>
    </source>
</evidence>
<keyword evidence="2" id="KW-0813">Transport</keyword>
<dbReference type="Proteomes" id="UP000788426">
    <property type="component" value="Unassembled WGS sequence"/>
</dbReference>
<comment type="similarity">
    <text evidence="10">Belongs to the NhaD Na(+)/H(+) (TC 2.A.62) antiporter family.</text>
</comment>
<evidence type="ECO:0000256" key="11">
    <source>
        <dbReference type="SAM" id="Phobius"/>
    </source>
</evidence>
<evidence type="ECO:0000256" key="9">
    <source>
        <dbReference type="ARBA" id="ARBA00023201"/>
    </source>
</evidence>
<feature type="transmembrane region" description="Helical" evidence="11">
    <location>
        <begin position="164"/>
        <end position="184"/>
    </location>
</feature>
<evidence type="ECO:0000313" key="13">
    <source>
        <dbReference type="EMBL" id="MBW4768180.1"/>
    </source>
</evidence>
<accession>A0ABS6Y9F7</accession>
<dbReference type="InterPro" id="IPR045016">
    <property type="entry name" value="NhaD-like"/>
</dbReference>
<evidence type="ECO:0000256" key="4">
    <source>
        <dbReference type="ARBA" id="ARBA00022692"/>
    </source>
</evidence>
<feature type="domain" description="Citrate transporter-like" evidence="12">
    <location>
        <begin position="8"/>
        <end position="280"/>
    </location>
</feature>
<dbReference type="PANTHER" id="PTHR43269:SF2">
    <property type="entry name" value="SODIUM_PROTON ANTIPORTER 1-RELATED"/>
    <property type="match status" value="1"/>
</dbReference>
<evidence type="ECO:0000256" key="5">
    <source>
        <dbReference type="ARBA" id="ARBA00022989"/>
    </source>
</evidence>
<comment type="subcellular location">
    <subcellularLocation>
        <location evidence="1">Membrane</location>
        <topology evidence="1">Multi-pass membrane protein</topology>
    </subcellularLocation>
</comment>
<keyword evidence="14" id="KW-1185">Reference proteome</keyword>
<comment type="caution">
    <text evidence="13">The sequence shown here is derived from an EMBL/GenBank/DDBJ whole genome shotgun (WGS) entry which is preliminary data.</text>
</comment>
<evidence type="ECO:0000256" key="10">
    <source>
        <dbReference type="ARBA" id="ARBA00025753"/>
    </source>
</evidence>
<feature type="transmembrane region" description="Helical" evidence="11">
    <location>
        <begin position="125"/>
        <end position="152"/>
    </location>
</feature>
<feature type="transmembrane region" description="Helical" evidence="11">
    <location>
        <begin position="313"/>
        <end position="333"/>
    </location>
</feature>
<sequence length="449" mass="50097">MTLVIIVILLLGLLLIASAHLTHVNKAAIAVFMGTVCWVLYICYGTDYVMSFHQLDYLGFLEGSKATSVAVKHYIAQNIFLNYVGKAAEVVLFLLVTMTIVEILNNNGCFDFLIKFLKTRNSKTLLWSLSVVTFLLSANLDNLTTTVMMLTIMHQLLSSRRLRWLYGSAIFLSASCGGIFTVIGDPVGLVLWSGGLVSATSFSSLLILPCLVAWALPIFMIGRELPERLDLSFSMPYRGDDTNLNVWQRFAMLLLGIGGLWFIPTFHNITKLSPFLGALCVLSLLWIINEIFNRKLMNVDDMIQRRIPRVLQYGVIQMIFFVMGIILSFGVIQETGFFVLVRENFGSLFNDRMLLGVSATVMSLFLDNFVTAMLHVSINPFRELNDSSWAVIAYGAQVGGNIFMVSSLSGIAFMKAEHISIGWYFKHVGCYALLGGILGLIILYLTLYL</sequence>
<evidence type="ECO:0000313" key="14">
    <source>
        <dbReference type="Proteomes" id="UP000788426"/>
    </source>
</evidence>
<evidence type="ECO:0000256" key="7">
    <source>
        <dbReference type="ARBA" id="ARBA00023065"/>
    </source>
</evidence>
<evidence type="ECO:0000256" key="2">
    <source>
        <dbReference type="ARBA" id="ARBA00022448"/>
    </source>
</evidence>
<dbReference type="InterPro" id="IPR004680">
    <property type="entry name" value="Cit_transptr-like_dom"/>
</dbReference>
<feature type="transmembrane region" description="Helical" evidence="11">
    <location>
        <begin position="275"/>
        <end position="292"/>
    </location>
</feature>
<evidence type="ECO:0000256" key="8">
    <source>
        <dbReference type="ARBA" id="ARBA00023136"/>
    </source>
</evidence>
<proteinExistence type="inferred from homology"/>
<keyword evidence="5 11" id="KW-1133">Transmembrane helix</keyword>
<name>A0ABS6Y9F7_9BACT</name>
<reference evidence="13 14" key="1">
    <citation type="submission" date="2021-07" db="EMBL/GenBank/DDBJ databases">
        <title>Genomic diversity and antimicrobial resistance of Prevotella spp. isolated from chronic lung disease airways.</title>
        <authorList>
            <person name="Webb K.A."/>
            <person name="Olagoke O.S."/>
            <person name="Baird T."/>
            <person name="Neill J."/>
            <person name="Pham A."/>
            <person name="Wells T.J."/>
            <person name="Ramsay K.A."/>
            <person name="Bell S.C."/>
            <person name="Sarovich D.S."/>
            <person name="Price E.P."/>
        </authorList>
    </citation>
    <scope>NUCLEOTIDE SEQUENCE [LARGE SCALE GENOMIC DNA]</scope>
    <source>
        <strain evidence="13 14">SCHI0011.S.12</strain>
    </source>
</reference>
<evidence type="ECO:0000256" key="6">
    <source>
        <dbReference type="ARBA" id="ARBA00023053"/>
    </source>
</evidence>
<feature type="transmembrane region" description="Helical" evidence="11">
    <location>
        <begin position="246"/>
        <end position="263"/>
    </location>
</feature>
<keyword evidence="7" id="KW-0406">Ion transport</keyword>
<keyword evidence="8 11" id="KW-0472">Membrane</keyword>
<evidence type="ECO:0000256" key="1">
    <source>
        <dbReference type="ARBA" id="ARBA00004141"/>
    </source>
</evidence>
<feature type="transmembrane region" description="Helical" evidence="11">
    <location>
        <begin position="29"/>
        <end position="50"/>
    </location>
</feature>
<dbReference type="EMBL" id="JAHXCT010000001">
    <property type="protein sequence ID" value="MBW4768180.1"/>
    <property type="molecule type" value="Genomic_DNA"/>
</dbReference>
<organism evidence="13 14">
    <name type="scientific">Hoylesella nanceiensis</name>
    <dbReference type="NCBI Taxonomy" id="425941"/>
    <lineage>
        <taxon>Bacteria</taxon>
        <taxon>Pseudomonadati</taxon>
        <taxon>Bacteroidota</taxon>
        <taxon>Bacteroidia</taxon>
        <taxon>Bacteroidales</taxon>
        <taxon>Prevotellaceae</taxon>
        <taxon>Hoylesella</taxon>
    </lineage>
</organism>
<feature type="transmembrane region" description="Helical" evidence="11">
    <location>
        <begin position="353"/>
        <end position="376"/>
    </location>
</feature>
<feature type="transmembrane region" description="Helical" evidence="11">
    <location>
        <begin position="204"/>
        <end position="225"/>
    </location>
</feature>
<feature type="transmembrane region" description="Helical" evidence="11">
    <location>
        <begin position="87"/>
        <end position="105"/>
    </location>
</feature>